<dbReference type="InterPro" id="IPR029044">
    <property type="entry name" value="Nucleotide-diphossugar_trans"/>
</dbReference>
<dbReference type="SUPFAM" id="SSF53448">
    <property type="entry name" value="Nucleotide-diphospho-sugar transferases"/>
    <property type="match status" value="1"/>
</dbReference>
<evidence type="ECO:0000313" key="4">
    <source>
        <dbReference type="EMBL" id="MST79725.1"/>
    </source>
</evidence>
<dbReference type="GO" id="GO:0016779">
    <property type="term" value="F:nucleotidyltransferase activity"/>
    <property type="evidence" value="ECO:0007669"/>
    <property type="project" value="UniProtKB-KW"/>
</dbReference>
<keyword evidence="2" id="KW-0548">Nucleotidyltransferase</keyword>
<keyword evidence="1 4" id="KW-0808">Transferase</keyword>
<evidence type="ECO:0000259" key="3">
    <source>
        <dbReference type="Pfam" id="PF12804"/>
    </source>
</evidence>
<dbReference type="AlphaFoldDB" id="A0A844FNA2"/>
<protein>
    <submittedName>
        <fullName evidence="4">NTP transferase domain-containing protein</fullName>
    </submittedName>
</protein>
<dbReference type="PANTHER" id="PTHR43584">
    <property type="entry name" value="NUCLEOTIDYL TRANSFERASE"/>
    <property type="match status" value="1"/>
</dbReference>
<reference evidence="4 5" key="1">
    <citation type="submission" date="2019-08" db="EMBL/GenBank/DDBJ databases">
        <title>In-depth cultivation of the pig gut microbiome towards novel bacterial diversity and tailored functional studies.</title>
        <authorList>
            <person name="Wylensek D."/>
            <person name="Hitch T.C.A."/>
            <person name="Clavel T."/>
        </authorList>
    </citation>
    <scope>NUCLEOTIDE SEQUENCE [LARGE SCALE GENOMIC DNA]</scope>
    <source>
        <strain evidence="4 5">WCA-470BD-2E</strain>
    </source>
</reference>
<organism evidence="4 5">
    <name type="scientific">Lactobacillus equicursoris</name>
    <dbReference type="NCBI Taxonomy" id="420645"/>
    <lineage>
        <taxon>Bacteria</taxon>
        <taxon>Bacillati</taxon>
        <taxon>Bacillota</taxon>
        <taxon>Bacilli</taxon>
        <taxon>Lactobacillales</taxon>
        <taxon>Lactobacillaceae</taxon>
        <taxon>Lactobacillus</taxon>
    </lineage>
</organism>
<accession>A0A844FNA2</accession>
<dbReference type="PANTHER" id="PTHR43584:SF5">
    <property type="entry name" value="PROTEIN LICC"/>
    <property type="match status" value="1"/>
</dbReference>
<comment type="caution">
    <text evidence="4">The sequence shown here is derived from an EMBL/GenBank/DDBJ whole genome shotgun (WGS) entry which is preliminary data.</text>
</comment>
<evidence type="ECO:0000256" key="1">
    <source>
        <dbReference type="ARBA" id="ARBA00022679"/>
    </source>
</evidence>
<feature type="domain" description="MobA-like NTP transferase" evidence="3">
    <location>
        <begin position="7"/>
        <end position="111"/>
    </location>
</feature>
<dbReference type="Pfam" id="PF12804">
    <property type="entry name" value="NTP_transf_3"/>
    <property type="match status" value="1"/>
</dbReference>
<dbReference type="EMBL" id="VUMW01000009">
    <property type="protein sequence ID" value="MST79725.1"/>
    <property type="molecule type" value="Genomic_DNA"/>
</dbReference>
<name>A0A844FNA2_9LACO</name>
<dbReference type="InterPro" id="IPR025877">
    <property type="entry name" value="MobA-like_NTP_Trfase"/>
</dbReference>
<dbReference type="InterPro" id="IPR050065">
    <property type="entry name" value="GlmU-like"/>
</dbReference>
<dbReference type="Gene3D" id="3.90.550.10">
    <property type="entry name" value="Spore Coat Polysaccharide Biosynthesis Protein SpsA, Chain A"/>
    <property type="match status" value="1"/>
</dbReference>
<dbReference type="CDD" id="cd02523">
    <property type="entry name" value="PC_cytidylyltransferase"/>
    <property type="match status" value="1"/>
</dbReference>
<proteinExistence type="predicted"/>
<dbReference type="RefSeq" id="WP_154486723.1">
    <property type="nucleotide sequence ID" value="NZ_VUMW01000009.1"/>
</dbReference>
<sequence length="293" mass="33533">MVKVDNAIIMAAGTSSRFAPLSYELPKALITVKGEVLIERQIKQLKVAGIKQIVVVTGYKAEKFAYLAEKFGVVLVHNPDYLTRNNNSSINAVRDYLHNSYVCSADNYFVTNPFEPEVDDSYYAAEYSEEYTKEWCLTEDAAGYIDSVKIGSSQAWYMIGHTFWSNDFSQKFLAIMDSIYDQPTTADMLWEDIYIQHLDVLKMKIRKYPPQTILEFDTLDELRQFDHSYVTDTRSTILKAIARKLSIPESEIVKIKTLKSVTNEAIGFTFLVKQTGRQYQYLYGTQELTVTGD</sequence>
<evidence type="ECO:0000313" key="5">
    <source>
        <dbReference type="Proteomes" id="UP000452141"/>
    </source>
</evidence>
<gene>
    <name evidence="4" type="ORF">FYJ61_04400</name>
</gene>
<evidence type="ECO:0000256" key="2">
    <source>
        <dbReference type="ARBA" id="ARBA00022695"/>
    </source>
</evidence>
<dbReference type="Proteomes" id="UP000452141">
    <property type="component" value="Unassembled WGS sequence"/>
</dbReference>